<dbReference type="SUPFAM" id="SSF53098">
    <property type="entry name" value="Ribonuclease H-like"/>
    <property type="match status" value="1"/>
</dbReference>
<dbReference type="InterPro" id="IPR036397">
    <property type="entry name" value="RNaseH_sf"/>
</dbReference>
<dbReference type="AlphaFoldDB" id="A0A4Y2L4W4"/>
<proteinExistence type="predicted"/>
<dbReference type="Gene3D" id="3.30.420.10">
    <property type="entry name" value="Ribonuclease H-like superfamily/Ribonuclease H"/>
    <property type="match status" value="1"/>
</dbReference>
<evidence type="ECO:0000313" key="2">
    <source>
        <dbReference type="Proteomes" id="UP000499080"/>
    </source>
</evidence>
<protein>
    <recommendedName>
        <fullName evidence="3">Integrase catalytic domain-containing protein</fullName>
    </recommendedName>
</protein>
<keyword evidence="2" id="KW-1185">Reference proteome</keyword>
<dbReference type="GO" id="GO:0003676">
    <property type="term" value="F:nucleic acid binding"/>
    <property type="evidence" value="ECO:0007669"/>
    <property type="project" value="InterPro"/>
</dbReference>
<dbReference type="EMBL" id="BGPR01005298">
    <property type="protein sequence ID" value="GBN08853.1"/>
    <property type="molecule type" value="Genomic_DNA"/>
</dbReference>
<dbReference type="PANTHER" id="PTHR47331">
    <property type="entry name" value="PHD-TYPE DOMAIN-CONTAINING PROTEIN"/>
    <property type="match status" value="1"/>
</dbReference>
<organism evidence="1 2">
    <name type="scientific">Araneus ventricosus</name>
    <name type="common">Orbweaver spider</name>
    <name type="synonym">Epeira ventricosa</name>
    <dbReference type="NCBI Taxonomy" id="182803"/>
    <lineage>
        <taxon>Eukaryota</taxon>
        <taxon>Metazoa</taxon>
        <taxon>Ecdysozoa</taxon>
        <taxon>Arthropoda</taxon>
        <taxon>Chelicerata</taxon>
        <taxon>Arachnida</taxon>
        <taxon>Araneae</taxon>
        <taxon>Araneomorphae</taxon>
        <taxon>Entelegynae</taxon>
        <taxon>Araneoidea</taxon>
        <taxon>Araneidae</taxon>
        <taxon>Araneus</taxon>
    </lineage>
</organism>
<dbReference type="OrthoDB" id="7688043at2759"/>
<gene>
    <name evidence="1" type="ORF">AVEN_267229_1</name>
</gene>
<name>A0A4Y2L4W4_ARAVE</name>
<evidence type="ECO:0008006" key="3">
    <source>
        <dbReference type="Google" id="ProtNLM"/>
    </source>
</evidence>
<comment type="caution">
    <text evidence="1">The sequence shown here is derived from an EMBL/GenBank/DDBJ whole genome shotgun (WGS) entry which is preliminary data.</text>
</comment>
<sequence>MFTKAVHLDIVSHKTSEAFIACFKKFFSRRGKSQMIFSDNGKNFVSANSEVKRLILILTKHDDCLFNLISEEDIQWKFLPPRAPNFGGSWEAGIKSYKFHFKRGVEVSKLTYEEFYTILHQCEGILNYCPLSPLSSDMDDLEVSTTGHFLIGRPKTAIAKPNLTNLENNQLNLWQKTPRIVQVVWKK</sequence>
<reference evidence="1 2" key="1">
    <citation type="journal article" date="2019" name="Sci. Rep.">
        <title>Orb-weaving spider Araneus ventricosus genome elucidates the spidroin gene catalogue.</title>
        <authorList>
            <person name="Kono N."/>
            <person name="Nakamura H."/>
            <person name="Ohtoshi R."/>
            <person name="Moran D.A.P."/>
            <person name="Shinohara A."/>
            <person name="Yoshida Y."/>
            <person name="Fujiwara M."/>
            <person name="Mori M."/>
            <person name="Tomita M."/>
            <person name="Arakawa K."/>
        </authorList>
    </citation>
    <scope>NUCLEOTIDE SEQUENCE [LARGE SCALE GENOMIC DNA]</scope>
</reference>
<dbReference type="Proteomes" id="UP000499080">
    <property type="component" value="Unassembled WGS sequence"/>
</dbReference>
<evidence type="ECO:0000313" key="1">
    <source>
        <dbReference type="EMBL" id="GBN08853.1"/>
    </source>
</evidence>
<accession>A0A4Y2L4W4</accession>
<dbReference type="InterPro" id="IPR012337">
    <property type="entry name" value="RNaseH-like_sf"/>
</dbReference>